<feature type="compositionally biased region" description="Basic and acidic residues" evidence="1">
    <location>
        <begin position="60"/>
        <end position="75"/>
    </location>
</feature>
<protein>
    <submittedName>
        <fullName evidence="2">Uncharacterized protein</fullName>
    </submittedName>
</protein>
<dbReference type="AlphaFoldDB" id="A0A3R5UBS9"/>
<feature type="region of interest" description="Disordered" evidence="1">
    <location>
        <begin position="1"/>
        <end position="135"/>
    </location>
</feature>
<reference evidence="2 3" key="1">
    <citation type="journal article" date="2016" name="PLoS ONE">
        <title>A First Insight into the Genome of the Filter-Feeder Mussel Mytilus galloprovincialis.</title>
        <authorList>
            <person name="Murgarella M."/>
            <person name="Puiu D."/>
            <person name="Novoa B."/>
            <person name="Figueras A."/>
            <person name="Posada D."/>
            <person name="Canchaya C."/>
        </authorList>
    </citation>
    <scope>NUCLEOTIDE SEQUENCE [LARGE SCALE GENOMIC DNA]</scope>
    <source>
        <tissue evidence="2">Muscle</tissue>
    </source>
</reference>
<sequence length="135" mass="14811">MPAKGKKSKQPVSLGTSDSEIKENTDYSPTDLQIEKDKNNHSAPVTIKDEAKNNNSKAKKTCDKLDNESESKEDPLNQGELEPDKVHNKGGCGVGSESKVDHLEKPKSVSENSDSVIEKRTEDLQSSADKKMNNQ</sequence>
<gene>
    <name evidence="2" type="ORF">AM593_07854</name>
</gene>
<dbReference type="EMBL" id="KV606155">
    <property type="protein sequence ID" value="OPL20516.1"/>
    <property type="molecule type" value="Genomic_DNA"/>
</dbReference>
<evidence type="ECO:0000256" key="1">
    <source>
        <dbReference type="SAM" id="MobiDB-lite"/>
    </source>
</evidence>
<dbReference type="Proteomes" id="UP000266721">
    <property type="component" value="Unassembled WGS sequence"/>
</dbReference>
<proteinExistence type="predicted"/>
<feature type="compositionally biased region" description="Basic and acidic residues" evidence="1">
    <location>
        <begin position="116"/>
        <end position="135"/>
    </location>
</feature>
<organism evidence="2 3">
    <name type="scientific">Mytilus galloprovincialis</name>
    <name type="common">Mediterranean mussel</name>
    <dbReference type="NCBI Taxonomy" id="29158"/>
    <lineage>
        <taxon>Eukaryota</taxon>
        <taxon>Metazoa</taxon>
        <taxon>Spiralia</taxon>
        <taxon>Lophotrochozoa</taxon>
        <taxon>Mollusca</taxon>
        <taxon>Bivalvia</taxon>
        <taxon>Autobranchia</taxon>
        <taxon>Pteriomorphia</taxon>
        <taxon>Mytilida</taxon>
        <taxon>Mytiloidea</taxon>
        <taxon>Mytilidae</taxon>
        <taxon>Mytilinae</taxon>
        <taxon>Mytilus</taxon>
    </lineage>
</organism>
<feature type="non-terminal residue" evidence="2">
    <location>
        <position position="1"/>
    </location>
</feature>
<accession>A0A3R5UBS9</accession>
<feature type="compositionally biased region" description="Basic and acidic residues" evidence="1">
    <location>
        <begin position="98"/>
        <end position="108"/>
    </location>
</feature>
<evidence type="ECO:0000313" key="3">
    <source>
        <dbReference type="Proteomes" id="UP000266721"/>
    </source>
</evidence>
<evidence type="ECO:0000313" key="2">
    <source>
        <dbReference type="EMBL" id="OPL20516.1"/>
    </source>
</evidence>
<keyword evidence="3" id="KW-1185">Reference proteome</keyword>
<name>A0A3R5UBS9_MYTGA</name>